<dbReference type="STRING" id="7266.A0A3B0JA37"/>
<dbReference type="AlphaFoldDB" id="A0A3B0JA37"/>
<gene>
    <name evidence="2" type="ORF">DGUA_6G011924</name>
</gene>
<feature type="region of interest" description="Disordered" evidence="1">
    <location>
        <begin position="458"/>
        <end position="497"/>
    </location>
</feature>
<feature type="compositionally biased region" description="Pro residues" evidence="1">
    <location>
        <begin position="236"/>
        <end position="247"/>
    </location>
</feature>
<dbReference type="EMBL" id="OUUW01000004">
    <property type="protein sequence ID" value="SPP79137.1"/>
    <property type="molecule type" value="Genomic_DNA"/>
</dbReference>
<keyword evidence="3" id="KW-1185">Reference proteome</keyword>
<feature type="compositionally biased region" description="Basic and acidic residues" evidence="1">
    <location>
        <begin position="1"/>
        <end position="13"/>
    </location>
</feature>
<feature type="compositionally biased region" description="Polar residues" evidence="1">
    <location>
        <begin position="209"/>
        <end position="227"/>
    </location>
</feature>
<feature type="compositionally biased region" description="Low complexity" evidence="1">
    <location>
        <begin position="479"/>
        <end position="497"/>
    </location>
</feature>
<feature type="region of interest" description="Disordered" evidence="1">
    <location>
        <begin position="1"/>
        <end position="30"/>
    </location>
</feature>
<feature type="compositionally biased region" description="Polar residues" evidence="1">
    <location>
        <begin position="458"/>
        <end position="478"/>
    </location>
</feature>
<dbReference type="OrthoDB" id="8066537at2759"/>
<feature type="compositionally biased region" description="Basic and acidic residues" evidence="1">
    <location>
        <begin position="304"/>
        <end position="313"/>
    </location>
</feature>
<organism evidence="2 3">
    <name type="scientific">Drosophila guanche</name>
    <name type="common">Fruit fly</name>
    <dbReference type="NCBI Taxonomy" id="7266"/>
    <lineage>
        <taxon>Eukaryota</taxon>
        <taxon>Metazoa</taxon>
        <taxon>Ecdysozoa</taxon>
        <taxon>Arthropoda</taxon>
        <taxon>Hexapoda</taxon>
        <taxon>Insecta</taxon>
        <taxon>Pterygota</taxon>
        <taxon>Neoptera</taxon>
        <taxon>Endopterygota</taxon>
        <taxon>Diptera</taxon>
        <taxon>Brachycera</taxon>
        <taxon>Muscomorpha</taxon>
        <taxon>Ephydroidea</taxon>
        <taxon>Drosophilidae</taxon>
        <taxon>Drosophila</taxon>
        <taxon>Sophophora</taxon>
    </lineage>
</organism>
<feature type="region of interest" description="Disordered" evidence="1">
    <location>
        <begin position="147"/>
        <end position="313"/>
    </location>
</feature>
<proteinExistence type="predicted"/>
<dbReference type="Proteomes" id="UP000268350">
    <property type="component" value="Unassembled WGS sequence"/>
</dbReference>
<feature type="compositionally biased region" description="Basic and acidic residues" evidence="1">
    <location>
        <begin position="378"/>
        <end position="388"/>
    </location>
</feature>
<accession>A0A3B0JA37</accession>
<feature type="region of interest" description="Disordered" evidence="1">
    <location>
        <begin position="378"/>
        <end position="409"/>
    </location>
</feature>
<feature type="compositionally biased region" description="Polar residues" evidence="1">
    <location>
        <begin position="252"/>
        <end position="270"/>
    </location>
</feature>
<name>A0A3B0JA37_DROGU</name>
<dbReference type="OMA" id="KCPSLWN"/>
<protein>
    <submittedName>
        <fullName evidence="2">Uncharacterized protein</fullName>
    </submittedName>
</protein>
<evidence type="ECO:0000313" key="3">
    <source>
        <dbReference type="Proteomes" id="UP000268350"/>
    </source>
</evidence>
<reference evidence="3" key="1">
    <citation type="submission" date="2018-01" db="EMBL/GenBank/DDBJ databases">
        <authorList>
            <person name="Alioto T."/>
            <person name="Alioto T."/>
        </authorList>
    </citation>
    <scope>NUCLEOTIDE SEQUENCE [LARGE SCALE GENOMIC DNA]</scope>
</reference>
<feature type="region of interest" description="Disordered" evidence="1">
    <location>
        <begin position="47"/>
        <end position="105"/>
    </location>
</feature>
<evidence type="ECO:0000313" key="2">
    <source>
        <dbReference type="EMBL" id="SPP79137.1"/>
    </source>
</evidence>
<feature type="compositionally biased region" description="Pro residues" evidence="1">
    <location>
        <begin position="182"/>
        <end position="193"/>
    </location>
</feature>
<evidence type="ECO:0000256" key="1">
    <source>
        <dbReference type="SAM" id="MobiDB-lite"/>
    </source>
</evidence>
<sequence>MSEKDATDGDPGQKRSKNNENNAAGDEVAQKSLTMSFMDWKKCMEALKPDTNAGGGQRRKQWSQLDHRSYNSGGCDGNGNNQWNNQDRNNIPPLSRPPPLPLQLMSMGLGFGGNFNAGPPPNMPNCNMGNMGMGMGGPGPGCGPGPGPGPGACRNNGHNNGGNNQGPLQPPPFWDDMMSPNQRPPPIQPPMPKCPSLWNLLPKDRGQRQNRTNQTPNKKYKLNNGSKNVAKDMYLMPPPPPPPPSDPPSDGDASSNANATKDASTANCGQPTKKKRGGAFIQINGQWIQKPEAPLPLEDSPPGTKEDRQRQWKEYRQAMKPFKNREFHNWKRTVQRLGKLPREELDEQQLERLQKAEEYIGAHKAMLTIKHAERWVQQDNQKSDDSDKTQVYVRRQVNPSYRDKLKQRQSQVNNGFQTGQLDSEPATPFVGTGRAIKGGFPTEAQTQVPTQPQPQLQAYNSQHQQRENNYSSNTFGMVSNSTNTSTTSRPNSSYYSNYSNSFVKVDMLLPP</sequence>
<feature type="compositionally biased region" description="Low complexity" evidence="1">
    <location>
        <begin position="78"/>
        <end position="93"/>
    </location>
</feature>